<evidence type="ECO:0000313" key="2">
    <source>
        <dbReference type="EMBL" id="KAG5377026.1"/>
    </source>
</evidence>
<organism evidence="2 3">
    <name type="scientific">Brassica rapa subsp. trilocularis</name>
    <dbReference type="NCBI Taxonomy" id="1813537"/>
    <lineage>
        <taxon>Eukaryota</taxon>
        <taxon>Viridiplantae</taxon>
        <taxon>Streptophyta</taxon>
        <taxon>Embryophyta</taxon>
        <taxon>Tracheophyta</taxon>
        <taxon>Spermatophyta</taxon>
        <taxon>Magnoliopsida</taxon>
        <taxon>eudicotyledons</taxon>
        <taxon>Gunneridae</taxon>
        <taxon>Pentapetalae</taxon>
        <taxon>rosids</taxon>
        <taxon>malvids</taxon>
        <taxon>Brassicales</taxon>
        <taxon>Brassicaceae</taxon>
        <taxon>Brassiceae</taxon>
        <taxon>Brassica</taxon>
    </lineage>
</organism>
<sequence>MSETIPIISFLCDLPVIAPRSVKQSVWILRSAISSSTAFDRAARTAMASATSGDPTNSSTRVSSHTIGGDEPENVQASHALFLSFSQAASVWQMTASPFCCLLLDDVVSLSFCNMEMYSFSFQRPARFLKSRLPSRSKVVHCL</sequence>
<keyword evidence="3" id="KW-1185">Reference proteome</keyword>
<comment type="caution">
    <text evidence="2">The sequence shown here is derived from an EMBL/GenBank/DDBJ whole genome shotgun (WGS) entry which is preliminary data.</text>
</comment>
<feature type="region of interest" description="Disordered" evidence="1">
    <location>
        <begin position="48"/>
        <end position="68"/>
    </location>
</feature>
<protein>
    <submittedName>
        <fullName evidence="2">Uncharacterized protein</fullName>
    </submittedName>
</protein>
<gene>
    <name evidence="2" type="primary">A10g506680.1_BraROA</name>
    <name evidence="2" type="ORF">IGI04_041622</name>
</gene>
<evidence type="ECO:0000256" key="1">
    <source>
        <dbReference type="SAM" id="MobiDB-lite"/>
    </source>
</evidence>
<proteinExistence type="predicted"/>
<feature type="compositionally biased region" description="Polar residues" evidence="1">
    <location>
        <begin position="53"/>
        <end position="66"/>
    </location>
</feature>
<accession>A0ABQ7KSH6</accession>
<dbReference type="Proteomes" id="UP000823674">
    <property type="component" value="Chromosome A10"/>
</dbReference>
<reference evidence="2 3" key="1">
    <citation type="submission" date="2021-03" db="EMBL/GenBank/DDBJ databases">
        <authorList>
            <person name="King G.J."/>
            <person name="Bancroft I."/>
            <person name="Baten A."/>
            <person name="Bloomfield J."/>
            <person name="Borpatragohain P."/>
            <person name="He Z."/>
            <person name="Irish N."/>
            <person name="Irwin J."/>
            <person name="Liu K."/>
            <person name="Mauleon R.P."/>
            <person name="Moore J."/>
            <person name="Morris R."/>
            <person name="Ostergaard L."/>
            <person name="Wang B."/>
            <person name="Wells R."/>
        </authorList>
    </citation>
    <scope>NUCLEOTIDE SEQUENCE [LARGE SCALE GENOMIC DNA]</scope>
    <source>
        <strain evidence="2">R-o-18</strain>
        <tissue evidence="2">Leaf</tissue>
    </source>
</reference>
<dbReference type="EMBL" id="JADBGQ010000010">
    <property type="protein sequence ID" value="KAG5377026.1"/>
    <property type="molecule type" value="Genomic_DNA"/>
</dbReference>
<evidence type="ECO:0000313" key="3">
    <source>
        <dbReference type="Proteomes" id="UP000823674"/>
    </source>
</evidence>
<name>A0ABQ7KSH6_BRACM</name>